<sequence>MSRLKKTILPAILLLAAYYAVFSGEYSWFALREVRMELEEVEDELARKRQQIDSLLALADSVESDPSMLERIARERFGMIRDGETLYRFAEPSNSVRPSVDSAGTERR</sequence>
<dbReference type="GO" id="GO:0030428">
    <property type="term" value="C:cell septum"/>
    <property type="evidence" value="ECO:0007669"/>
    <property type="project" value="TreeGrafter"/>
</dbReference>
<reference evidence="8" key="1">
    <citation type="submission" date="2018-05" db="EMBL/GenBank/DDBJ databases">
        <authorList>
            <person name="Lanie J.A."/>
            <person name="Ng W.-L."/>
            <person name="Kazmierczak K.M."/>
            <person name="Andrzejewski T.M."/>
            <person name="Davidsen T.M."/>
            <person name="Wayne K.J."/>
            <person name="Tettelin H."/>
            <person name="Glass J.I."/>
            <person name="Rusch D."/>
            <person name="Podicherti R."/>
            <person name="Tsui H.-C.T."/>
            <person name="Winkler M.E."/>
        </authorList>
    </citation>
    <scope>NUCLEOTIDE SEQUENCE</scope>
</reference>
<dbReference type="Pfam" id="PF04977">
    <property type="entry name" value="DivIC"/>
    <property type="match status" value="1"/>
</dbReference>
<keyword evidence="6" id="KW-0131">Cell cycle</keyword>
<evidence type="ECO:0000256" key="5">
    <source>
        <dbReference type="ARBA" id="ARBA00023136"/>
    </source>
</evidence>
<evidence type="ECO:0000256" key="7">
    <source>
        <dbReference type="SAM" id="Coils"/>
    </source>
</evidence>
<protein>
    <recommendedName>
        <fullName evidence="9">Septum formation initiator family protein</fullName>
    </recommendedName>
</protein>
<proteinExistence type="predicted"/>
<evidence type="ECO:0000256" key="4">
    <source>
        <dbReference type="ARBA" id="ARBA00022989"/>
    </source>
</evidence>
<keyword evidence="5" id="KW-0472">Membrane</keyword>
<dbReference type="GO" id="GO:0043093">
    <property type="term" value="P:FtsZ-dependent cytokinesis"/>
    <property type="evidence" value="ECO:0007669"/>
    <property type="project" value="TreeGrafter"/>
</dbReference>
<evidence type="ECO:0008006" key="9">
    <source>
        <dbReference type="Google" id="ProtNLM"/>
    </source>
</evidence>
<dbReference type="AlphaFoldDB" id="A0A381MZZ3"/>
<name>A0A381MZZ3_9ZZZZ</name>
<keyword evidence="3" id="KW-0812">Transmembrane</keyword>
<keyword evidence="7" id="KW-0175">Coiled coil</keyword>
<keyword evidence="2" id="KW-0132">Cell division</keyword>
<gene>
    <name evidence="8" type="ORF">METZ01_LOCUS653</name>
</gene>
<feature type="coiled-coil region" evidence="7">
    <location>
        <begin position="31"/>
        <end position="65"/>
    </location>
</feature>
<evidence type="ECO:0000313" key="8">
    <source>
        <dbReference type="EMBL" id="SUZ47799.1"/>
    </source>
</evidence>
<dbReference type="PANTHER" id="PTHR37485:SF1">
    <property type="entry name" value="CELL DIVISION PROTEIN FTSB"/>
    <property type="match status" value="1"/>
</dbReference>
<keyword evidence="1" id="KW-1003">Cell membrane</keyword>
<evidence type="ECO:0000256" key="1">
    <source>
        <dbReference type="ARBA" id="ARBA00022475"/>
    </source>
</evidence>
<keyword evidence="4" id="KW-1133">Transmembrane helix</keyword>
<accession>A0A381MZZ3</accession>
<evidence type="ECO:0000256" key="2">
    <source>
        <dbReference type="ARBA" id="ARBA00022618"/>
    </source>
</evidence>
<organism evidence="8">
    <name type="scientific">marine metagenome</name>
    <dbReference type="NCBI Taxonomy" id="408172"/>
    <lineage>
        <taxon>unclassified sequences</taxon>
        <taxon>metagenomes</taxon>
        <taxon>ecological metagenomes</taxon>
    </lineage>
</organism>
<dbReference type="EMBL" id="UINC01000035">
    <property type="protein sequence ID" value="SUZ47799.1"/>
    <property type="molecule type" value="Genomic_DNA"/>
</dbReference>
<dbReference type="InterPro" id="IPR007060">
    <property type="entry name" value="FtsL/DivIC"/>
</dbReference>
<evidence type="ECO:0000256" key="6">
    <source>
        <dbReference type="ARBA" id="ARBA00023306"/>
    </source>
</evidence>
<dbReference type="InterPro" id="IPR023081">
    <property type="entry name" value="Cell_div_FtsB"/>
</dbReference>
<evidence type="ECO:0000256" key="3">
    <source>
        <dbReference type="ARBA" id="ARBA00022692"/>
    </source>
</evidence>
<dbReference type="PANTHER" id="PTHR37485">
    <property type="entry name" value="CELL DIVISION PROTEIN FTSB"/>
    <property type="match status" value="1"/>
</dbReference>